<sequence>MIFYYQEYEYASGSMDKCMYIWSMKEGKIVKTYTGNGGIFEVCWNKEGDRIAACFSNNIVCVLVSVGKQSFVEFDYFLELTCLGTEFDRLQLHQYYAMGDHAVRSGSINRNHP</sequence>
<dbReference type="Proteomes" id="UP000288805">
    <property type="component" value="Unassembled WGS sequence"/>
</dbReference>
<evidence type="ECO:0000256" key="2">
    <source>
        <dbReference type="ARBA" id="ARBA00022574"/>
    </source>
</evidence>
<dbReference type="GO" id="GO:0005634">
    <property type="term" value="C:nucleus"/>
    <property type="evidence" value="ECO:0007669"/>
    <property type="project" value="UniProtKB-SubCell"/>
</dbReference>
<evidence type="ECO:0000256" key="1">
    <source>
        <dbReference type="ARBA" id="ARBA00004123"/>
    </source>
</evidence>
<accession>A0A438ITI5</accession>
<dbReference type="Gene3D" id="2.130.10.10">
    <property type="entry name" value="YVTN repeat-like/Quinoprotein amine dehydrogenase"/>
    <property type="match status" value="1"/>
</dbReference>
<organism evidence="5 6">
    <name type="scientific">Vitis vinifera</name>
    <name type="common">Grape</name>
    <dbReference type="NCBI Taxonomy" id="29760"/>
    <lineage>
        <taxon>Eukaryota</taxon>
        <taxon>Viridiplantae</taxon>
        <taxon>Streptophyta</taxon>
        <taxon>Embryophyta</taxon>
        <taxon>Tracheophyta</taxon>
        <taxon>Spermatophyta</taxon>
        <taxon>Magnoliopsida</taxon>
        <taxon>eudicotyledons</taxon>
        <taxon>Gunneridae</taxon>
        <taxon>Pentapetalae</taxon>
        <taxon>rosids</taxon>
        <taxon>Vitales</taxon>
        <taxon>Vitaceae</taxon>
        <taxon>Viteae</taxon>
        <taxon>Vitis</taxon>
    </lineage>
</organism>
<comment type="caution">
    <text evidence="5">The sequence shown here is derived from an EMBL/GenBank/DDBJ whole genome shotgun (WGS) entry which is preliminary data.</text>
</comment>
<dbReference type="GO" id="GO:0003714">
    <property type="term" value="F:transcription corepressor activity"/>
    <property type="evidence" value="ECO:0007669"/>
    <property type="project" value="InterPro"/>
</dbReference>
<dbReference type="InterPro" id="IPR045183">
    <property type="entry name" value="Ebi-like"/>
</dbReference>
<keyword evidence="2" id="KW-0853">WD repeat</keyword>
<evidence type="ECO:0000256" key="3">
    <source>
        <dbReference type="ARBA" id="ARBA00022737"/>
    </source>
</evidence>
<dbReference type="AlphaFoldDB" id="A0A438ITI5"/>
<evidence type="ECO:0000313" key="5">
    <source>
        <dbReference type="EMBL" id="RVW99945.1"/>
    </source>
</evidence>
<keyword evidence="3" id="KW-0677">Repeat</keyword>
<dbReference type="InterPro" id="IPR001680">
    <property type="entry name" value="WD40_rpt"/>
</dbReference>
<dbReference type="SUPFAM" id="SSF50978">
    <property type="entry name" value="WD40 repeat-like"/>
    <property type="match status" value="1"/>
</dbReference>
<dbReference type="Pfam" id="PF00400">
    <property type="entry name" value="WD40"/>
    <property type="match status" value="1"/>
</dbReference>
<dbReference type="InterPro" id="IPR015943">
    <property type="entry name" value="WD40/YVTN_repeat-like_dom_sf"/>
</dbReference>
<gene>
    <name evidence="5" type="primary">HOS15_6</name>
    <name evidence="5" type="ORF">CK203_024847</name>
</gene>
<proteinExistence type="predicted"/>
<evidence type="ECO:0000313" key="6">
    <source>
        <dbReference type="Proteomes" id="UP000288805"/>
    </source>
</evidence>
<evidence type="ECO:0000256" key="4">
    <source>
        <dbReference type="ARBA" id="ARBA00023242"/>
    </source>
</evidence>
<dbReference type="PANTHER" id="PTHR22846:SF71">
    <property type="entry name" value="WD40 REPEAT-CONTAINING PROTEIN HOS15-LIKE ISOFORM X1"/>
    <property type="match status" value="1"/>
</dbReference>
<dbReference type="InterPro" id="IPR036322">
    <property type="entry name" value="WD40_repeat_dom_sf"/>
</dbReference>
<name>A0A438ITI5_VITVI</name>
<reference evidence="5 6" key="1">
    <citation type="journal article" date="2018" name="PLoS Genet.">
        <title>Population sequencing reveals clonal diversity and ancestral inbreeding in the grapevine cultivar Chardonnay.</title>
        <authorList>
            <person name="Roach M.J."/>
            <person name="Johnson D.L."/>
            <person name="Bohlmann J."/>
            <person name="van Vuuren H.J."/>
            <person name="Jones S.J."/>
            <person name="Pretorius I.S."/>
            <person name="Schmidt S.A."/>
            <person name="Borneman A.R."/>
        </authorList>
    </citation>
    <scope>NUCLEOTIDE SEQUENCE [LARGE SCALE GENOMIC DNA]</scope>
    <source>
        <strain evidence="6">cv. Chardonnay</strain>
        <tissue evidence="5">Leaf</tissue>
    </source>
</reference>
<dbReference type="EMBL" id="QGNW01000084">
    <property type="protein sequence ID" value="RVW99945.1"/>
    <property type="molecule type" value="Genomic_DNA"/>
</dbReference>
<protein>
    <submittedName>
        <fullName evidence="5">WD40 repeat-containing protein HOS15</fullName>
    </submittedName>
</protein>
<dbReference type="PANTHER" id="PTHR22846">
    <property type="entry name" value="WD40 REPEAT PROTEIN"/>
    <property type="match status" value="1"/>
</dbReference>
<comment type="subcellular location">
    <subcellularLocation>
        <location evidence="1">Nucleus</location>
    </subcellularLocation>
</comment>
<keyword evidence="4" id="KW-0539">Nucleus</keyword>